<evidence type="ECO:0000313" key="1">
    <source>
        <dbReference type="EMBL" id="KZN68561.1"/>
    </source>
</evidence>
<sequence>MALLPQTHVSSSYSTAHINLLGCFILPFLQYRTQFVMAGFYAYERAIASRVKLFDTADKSLKSMNRYPMLLDFISVQH</sequence>
<reference evidence="1 2" key="1">
    <citation type="submission" date="2013-07" db="EMBL/GenBank/DDBJ databases">
        <title>Comparative Genomic and Metabolomic Analysis of Twelve Strains of Pseudoalteromonas luteoviolacea.</title>
        <authorList>
            <person name="Vynne N.G."/>
            <person name="Mansson M."/>
            <person name="Gram L."/>
        </authorList>
    </citation>
    <scope>NUCLEOTIDE SEQUENCE [LARGE SCALE GENOMIC DNA]</scope>
    <source>
        <strain evidence="1 2">S4060-1</strain>
    </source>
</reference>
<protein>
    <submittedName>
        <fullName evidence="1">Uncharacterized protein</fullName>
    </submittedName>
</protein>
<accession>A0A167NNY7</accession>
<evidence type="ECO:0000313" key="2">
    <source>
        <dbReference type="Proteomes" id="UP000076661"/>
    </source>
</evidence>
<name>A0A167NNY7_9GAMM</name>
<comment type="caution">
    <text evidence="1">The sequence shown here is derived from an EMBL/GenBank/DDBJ whole genome shotgun (WGS) entry which is preliminary data.</text>
</comment>
<dbReference type="EMBL" id="AUXX01000009">
    <property type="protein sequence ID" value="KZN68561.1"/>
    <property type="molecule type" value="Genomic_DNA"/>
</dbReference>
<gene>
    <name evidence="1" type="ORF">N478_15460</name>
</gene>
<dbReference type="Proteomes" id="UP000076661">
    <property type="component" value="Unassembled WGS sequence"/>
</dbReference>
<proteinExistence type="predicted"/>
<dbReference type="PATRIC" id="fig|1365257.3.peg.1505"/>
<dbReference type="AlphaFoldDB" id="A0A167NNY7"/>
<organism evidence="1 2">
    <name type="scientific">Pseudoalteromonas luteoviolacea S4060-1</name>
    <dbReference type="NCBI Taxonomy" id="1365257"/>
    <lineage>
        <taxon>Bacteria</taxon>
        <taxon>Pseudomonadati</taxon>
        <taxon>Pseudomonadota</taxon>
        <taxon>Gammaproteobacteria</taxon>
        <taxon>Alteromonadales</taxon>
        <taxon>Pseudoalteromonadaceae</taxon>
        <taxon>Pseudoalteromonas</taxon>
    </lineage>
</organism>